<dbReference type="InterPro" id="IPR002725">
    <property type="entry name" value="YgjP-like_metallopeptidase"/>
</dbReference>
<name>A0A174MR64_ANAHA</name>
<accession>A0A174MR64</accession>
<dbReference type="InterPro" id="IPR053136">
    <property type="entry name" value="UTP_pyrophosphatase-like"/>
</dbReference>
<dbReference type="Pfam" id="PF01863">
    <property type="entry name" value="YgjP-like"/>
    <property type="match status" value="1"/>
</dbReference>
<dbReference type="AlphaFoldDB" id="A0A174MR64"/>
<evidence type="ECO:0000313" key="5">
    <source>
        <dbReference type="Proteomes" id="UP001644750"/>
    </source>
</evidence>
<evidence type="ECO:0000313" key="2">
    <source>
        <dbReference type="EMBL" id="CUP38884.1"/>
    </source>
</evidence>
<proteinExistence type="predicted"/>
<dbReference type="PANTHER" id="PTHR30399">
    <property type="entry name" value="UNCHARACTERIZED PROTEIN YGJP"/>
    <property type="match status" value="1"/>
</dbReference>
<dbReference type="PANTHER" id="PTHR30399:SF1">
    <property type="entry name" value="UTP PYROPHOSPHATASE"/>
    <property type="match status" value="1"/>
</dbReference>
<reference evidence="3 5" key="2">
    <citation type="journal article" date="2020" name="Cell Host Microbe">
        <title>Functional and Genomic Variation between Human-Derived Isolates of Lachnospiraceae Reveals Inter- and Intra-Species Diversity.</title>
        <authorList>
            <person name="Sorbara M.T."/>
            <person name="Littmann E.R."/>
            <person name="Fontana E."/>
            <person name="Moody T.U."/>
            <person name="Kohout C.E."/>
            <person name="Gjonbalaj M."/>
            <person name="Eaton V."/>
            <person name="Seok R."/>
            <person name="Leiner I.M."/>
            <person name="Pamer E.G."/>
        </authorList>
    </citation>
    <scope>NUCLEOTIDE SEQUENCE [LARGE SCALE GENOMIC DNA]</scope>
    <source>
        <strain evidence="3 5">MSK.14.57</strain>
    </source>
</reference>
<dbReference type="Proteomes" id="UP001644750">
    <property type="component" value="Unassembled WGS sequence"/>
</dbReference>
<dbReference type="EMBL" id="CZAU01000010">
    <property type="protein sequence ID" value="CUP38884.1"/>
    <property type="molecule type" value="Genomic_DNA"/>
</dbReference>
<feature type="domain" description="YgjP-like metallopeptidase" evidence="1">
    <location>
        <begin position="70"/>
        <end position="176"/>
    </location>
</feature>
<reference evidence="3" key="3">
    <citation type="submission" date="2020-02" db="EMBL/GenBank/DDBJ databases">
        <authorList>
            <person name="Littmann E."/>
            <person name="Sorbara M."/>
        </authorList>
    </citation>
    <scope>NUCLEOTIDE SEQUENCE</scope>
    <source>
        <strain evidence="3">MSK.14.57</strain>
    </source>
</reference>
<dbReference type="Gene3D" id="3.30.2010.10">
    <property type="entry name" value="Metalloproteases ('zincins'), catalytic domain"/>
    <property type="match status" value="1"/>
</dbReference>
<dbReference type="CDD" id="cd07344">
    <property type="entry name" value="M48_yhfN_like"/>
    <property type="match status" value="1"/>
</dbReference>
<evidence type="ECO:0000313" key="3">
    <source>
        <dbReference type="EMBL" id="NSJ79378.1"/>
    </source>
</evidence>
<reference evidence="2 4" key="1">
    <citation type="submission" date="2015-09" db="EMBL/GenBank/DDBJ databases">
        <authorList>
            <consortium name="Pathogen Informatics"/>
        </authorList>
    </citation>
    <scope>NUCLEOTIDE SEQUENCE [LARGE SCALE GENOMIC DNA]</scope>
    <source>
        <strain evidence="2 4">2789STDY5834908</strain>
    </source>
</reference>
<organism evidence="2 4">
    <name type="scientific">Anaerostipes hadrus</name>
    <dbReference type="NCBI Taxonomy" id="649756"/>
    <lineage>
        <taxon>Bacteria</taxon>
        <taxon>Bacillati</taxon>
        <taxon>Bacillota</taxon>
        <taxon>Clostridia</taxon>
        <taxon>Lachnospirales</taxon>
        <taxon>Lachnospiraceae</taxon>
        <taxon>Anaerostipes</taxon>
    </lineage>
</organism>
<evidence type="ECO:0000259" key="1">
    <source>
        <dbReference type="Pfam" id="PF01863"/>
    </source>
</evidence>
<dbReference type="OrthoDB" id="9811177at2"/>
<sequence length="178" mass="21542">MIKQIGTLNIEIERRKIKNINIYVKPPNGDVLVTVPMRVSNEEVFRFLKKKEEWILKNHEKVKNRQNSSQQEINLEQRKWLEDKIIEYAMRWESIMKVHANGFTIRDMKTRWGSCSIHSKKIRMNLQLAVKSEECVEYVLVHELCHLLEPSHNQRFYDLMSHFLPDWRERKQKLNEKV</sequence>
<dbReference type="Proteomes" id="UP000095564">
    <property type="component" value="Unassembled WGS sequence"/>
</dbReference>
<evidence type="ECO:0000313" key="4">
    <source>
        <dbReference type="Proteomes" id="UP000095564"/>
    </source>
</evidence>
<dbReference type="RefSeq" id="WP_009265416.1">
    <property type="nucleotide sequence ID" value="NZ_CAXSPF010000015.1"/>
</dbReference>
<protein>
    <submittedName>
        <fullName evidence="3">M48 family metallopeptidase</fullName>
    </submittedName>
    <submittedName>
        <fullName evidence="2">Protein of uncharacterized function DUF45</fullName>
    </submittedName>
</protein>
<gene>
    <name evidence="2" type="ORF">ERS852520_01232</name>
    <name evidence="3" type="ORF">G5A72_07245</name>
</gene>
<keyword evidence="5" id="KW-1185">Reference proteome</keyword>
<dbReference type="EMBL" id="JAAITB010000013">
    <property type="protein sequence ID" value="NSJ79378.1"/>
    <property type="molecule type" value="Genomic_DNA"/>
</dbReference>